<evidence type="ECO:0000313" key="3">
    <source>
        <dbReference type="Proteomes" id="UP000251889"/>
    </source>
</evidence>
<dbReference type="OrthoDB" id="1109367at2"/>
<protein>
    <recommendedName>
        <fullName evidence="1">Secretion system C-terminal sorting domain-containing protein</fullName>
    </recommendedName>
</protein>
<reference evidence="2 3" key="1">
    <citation type="submission" date="2018-06" db="EMBL/GenBank/DDBJ databases">
        <title>Chryseolinea flavus sp. nov., a member of the phylum Bacteroidetes isolated from soil.</title>
        <authorList>
            <person name="Li Y."/>
            <person name="Wang J."/>
        </authorList>
    </citation>
    <scope>NUCLEOTIDE SEQUENCE [LARGE SCALE GENOMIC DNA]</scope>
    <source>
        <strain evidence="2 3">SDU1-6</strain>
    </source>
</reference>
<feature type="domain" description="Secretion system C-terminal sorting" evidence="1">
    <location>
        <begin position="3009"/>
        <end position="3083"/>
    </location>
</feature>
<proteinExistence type="predicted"/>
<dbReference type="Pfam" id="PF18962">
    <property type="entry name" value="Por_Secre_tail"/>
    <property type="match status" value="1"/>
</dbReference>
<dbReference type="InterPro" id="IPR026444">
    <property type="entry name" value="Secre_tail"/>
</dbReference>
<comment type="caution">
    <text evidence="2">The sequence shown here is derived from an EMBL/GenBank/DDBJ whole genome shotgun (WGS) entry which is preliminary data.</text>
</comment>
<dbReference type="EMBL" id="QMFY01000007">
    <property type="protein sequence ID" value="RAW00425.1"/>
    <property type="molecule type" value="Genomic_DNA"/>
</dbReference>
<dbReference type="RefSeq" id="WP_112747767.1">
    <property type="nucleotide sequence ID" value="NZ_QMFY01000007.1"/>
</dbReference>
<gene>
    <name evidence="2" type="ORF">DQQ10_15360</name>
</gene>
<organism evidence="2 3">
    <name type="scientific">Pseudochryseolinea flava</name>
    <dbReference type="NCBI Taxonomy" id="2059302"/>
    <lineage>
        <taxon>Bacteria</taxon>
        <taxon>Pseudomonadati</taxon>
        <taxon>Bacteroidota</taxon>
        <taxon>Cytophagia</taxon>
        <taxon>Cytophagales</taxon>
        <taxon>Fulvivirgaceae</taxon>
        <taxon>Pseudochryseolinea</taxon>
    </lineage>
</organism>
<accession>A0A364Y171</accession>
<dbReference type="NCBIfam" id="TIGR04183">
    <property type="entry name" value="Por_Secre_tail"/>
    <property type="match status" value="1"/>
</dbReference>
<evidence type="ECO:0000313" key="2">
    <source>
        <dbReference type="EMBL" id="RAW00425.1"/>
    </source>
</evidence>
<sequence length="3085" mass="320476">MYKLFTGTGKSILLLVALVLVVLSSAQGQTTYYSRGSGSWNDVNTWSVENHAGAVAPQIPGGVLGSNSTDIVIIAAGHNVVLDIDREISGLTVGTPVQTGSLIFGNDNVGRRLNVRGPVSVDVNGTLTRNTGLTEGIHTLAIQGDNGNLTNNGVIDFTDLARPGGGWTVVNLIIEIGGNVALGGTAALGNSRLNSLTVNKNNRSIKLTNHWTVADRLYIIAGYLELGDNTTQYTINGSTSVSEMRIDINGVLRIYGTAAFPTGYLATIDGADGTIEYAGAAQSVAAPGTVATFPNLLFSGSGIKSLTADVTIANNLTISSGVTLQAGAFKINLSGNYVNNGTFTPGTGTVKFMGSVNQTITGTANFTNLEIAMATTSVGTIVSAGLSVSASTAVVNGTLDLGTITTHTLGTVTGAGTIALSATVGGTTTFPAGTFTSFLTSSGTGTVAYNGTVNYNIGTSPLPYAYLIIQGASTKTMSASIQVTKDLTIESTATLATGANTIALTGNFINNGTLAGSGTVNFNNATANQSITGTSQTTFNNLTVSKASGLQLILGNATRVNGTLALANAGVVNLDVYNLTIGPSGIISGNAGGTAPTDFSSTRMILQDGTNSTNGVLIRESTTATGFQRLYPIGTGTIYSYAQITQLGASISGTASIAIKAIPFSTTNDNIVKRYWYVKTTNISAITNARITFKYDASEITISGTPTLVVKRFADNVDNDVTGSFVDNTTTRTFGVNAAGNTFLESEWRAGDASNFAKTYYSYQSGSWDVPNNWTTDPTGTILQGQPGAGGPNNGDRVIILNGRTMFMASANKTLTSLEIESGGTLDIKTFGGHNFGTIRGAGLLRIATTSVPTGNFLEFVSPVGGTVEYYDYTGGLATNIPYYNNVIMSGTGNKVIGGPTRTIVVNGNFSVTGGTATIGSGAGNKLTVNIFGNVTISSGAMVAIGNDQIHELNFYQNLVANGSIDLSNAVQYADATGLGAAILTMKGASDNTITGAATKFDVYKLIVDKGVDQTYILDMNATNFALYAPTQLANGSTTAPYSAENPEINKALWVKNGTLKLGSSINIPRLSTGGNDFFIPERGAIWLNGATVATYDAASGSPGNTGLTLYGKLRVSSGNWNGNGSAGIVYRTISEIIIEGGTVTVSQLRASTAGTGAANNRSAYVQSGGEFIVTGTGENNTSAAQFSLDKTSTIFRMSGGTIRVRNATLTGAIDIRADAANYDVTGGLVEVTTNSATSHLVRSTVPFYNFTSIKGSGIGNVALTNDPLVVLNDFVIGATAVFNANNLNLTVGRNFNNQGTYTTGTNTTIFNSSTGNQTVTSPSGLSFNNLTIANTFATGVVTLAGNLTTTVAGNLTLNTGTLNDGGETVTVRGNIVNNATHTGTGRIRLNNSVGTISTLSGSGNGVFQNLELNDADGAALSVKQTVNGVLTLTAGVLDLKQFNLTLGGSASISVSSPSSTKMIKTAGNRSDGGLTKIYPSAGTFTFPLGVTSKYTPVVMNVVSAANFGSITINPVNVRHPFVSGTNALNYYWEVRNTGFTGAKNISSTFEYVQGDVVGTETSYIGGFYDLNNPSTWTTSASVNSAANTIPFTNVSYLAGEYTAGISTAFSAVIVFYSRASGNWESPTTWSNVTFGGTASGSTPSSNNPVFIGDGTSFNHTVTVTTNTRNAGNLKLSSGSTLDLGTTTGHNFGAAVGEKIKGNGRMRISSASATAQFPAGDFGEFIATGGGTVEYYRTALDFKLPTTSASPTLLALPTYMNLVISPGSGTITFPDINLTVYNDLTISAITGTGKAAISNTATGIGNIDVLHDLIIAGALQYQNGLARTINVTNLLNIQSAGSFSVAATGTVVTNLLNLNGGMINNGTFNMNDATRICDVTFLGTSNNTITGTGATTDFNRLIVNKGTTQTPLLEVNLSNFSLSAATTSAAKALDLQNGTFKLSSSQTLVISSGNNGSDYFIPYTAQLFLNGGNLRITTTGTGAGLLLGGKLKIDAGTFYIEGGGTSDNYIEVAGGGDSFIEVNGGELRVGSQVRRANTSTISALSYIQTGGTVTIGTQSAPNSNRSLLEVLNDGSLFGMTGGTLIIARQQSGTPTIASLYLQPSTSYTTGGTIQMGSALYTPVGQNMQMYSSIPLYDLTINSTNAPIVSLTVGDLTIKNTFTIGASSSFVANDFDLLLQGNFVVNGTYTPGANTTYFSGAAVDQVLSGSGTVTFNNLNIANTKSSGIVSVTGVNVVVNQTLNINTGTLFDNGRTITVKQRVNNYSSHTSTGAGKMIFNGTAQQILSGNGQGIFGNVEINNANGLLLETNQTINGTLTFMSGIMDIRSTHLTLGQSATIGGSPNALNMIRTNGTLSDQGVTKNFASGAFNFTFPLGTSSKYTPVQYTATANGAVGTITVKPVNRKHPSVTVGFDALDYYWNVSSTGFSGLTVQHIYTYNNEDINGNENLYDAARFFGNWTKGTGVGTITAVSNLITIDGGATGVNYISGDYTAGNPSAFQSVQSFVSAQSGNWDVGATWIGGVVPSAGAPVIIDATHQVTLSTAFVAAPNSKNTFSLEVRSGAKLLIANATFGHNFGNVLGSGTLSLSSGIFPGGAYDQFVNNSGGTVEYTGTGYALSTQLFYNNVVVNATGSIMLPNADITLRGNLTIASGTLDNSANNRKISLQGIWTNNVSASAYAAGSGTVEFIGAAPQTIGGSAETNFATLAVNKSANSVTLNTDIQVANGLTFVQGNIVTGSFKVIGGASSIVTRSSGHIVGNFMRNVSTSSTTFPVGTAASYLPLTISFSTGSTDVTVFVEGVNPVTAKGPGTVTNPLLAMWSIEPTAFPVSAVASTIFQYPDNVRQPSFNQSQAFAARWDAVGSAWESYRLKSVASPDEDPSRVVVTGITDFSSWAIFSGSDDTPLPIELVDFAGQFRGTHVSLTWVTATEKDNDYFVIQKSTDGLSFYDLGKIASKGNTQKRQYYQFLDHELANGIVYYRLHQVDLDGTKTYFDVIAVMIESGEQVKNFLVYPNPSVDEVFVKRLDTSSDVAVSITDVTGKLLMTNHYENLNSMDALRLDVESLSAGTYFIKLVTEKHIEVHKIVLR</sequence>
<name>A0A364Y171_9BACT</name>
<dbReference type="Proteomes" id="UP000251889">
    <property type="component" value="Unassembled WGS sequence"/>
</dbReference>
<evidence type="ECO:0000259" key="1">
    <source>
        <dbReference type="Pfam" id="PF18962"/>
    </source>
</evidence>
<keyword evidence="3" id="KW-1185">Reference proteome</keyword>